<dbReference type="EMBL" id="JAADJZ010000014">
    <property type="protein sequence ID" value="KAF2870212.1"/>
    <property type="molecule type" value="Genomic_DNA"/>
</dbReference>
<dbReference type="AlphaFoldDB" id="A0A7C8I7K0"/>
<proteinExistence type="predicted"/>
<sequence length="339" mass="39151">MAPTTVDDEADASRQQMLELQRQTHVVNKRKMEIKMERKRLDQESKRLNENVASLVEQFQHQSEKHYRIISHRTAGQVHARLPREIRDAIYKCLVVRRGSIIRVPKGTDNTPGFVYEEDSHYNESIALITLPFKHFLNDNTLGQAVCDELVETFYERNTFRIGDPVYLADFLRHDSFEQRVCPGDVIRKLEIGIQTRLLVDTSHHLSQRDAHGDIGYVAPSEFCAMLTSTLEAFIPQPRRETLDLTIAVHSKTHFVIHDLLEQVGSLVFKLKEAGFRVRVVQRKKSNKKKPRPDGAYEWPGSDWTWVFGGDREAWDEKVRTCTVIPDKEEEDASAEEGE</sequence>
<evidence type="ECO:0000256" key="1">
    <source>
        <dbReference type="SAM" id="Coils"/>
    </source>
</evidence>
<feature type="coiled-coil region" evidence="1">
    <location>
        <begin position="31"/>
        <end position="58"/>
    </location>
</feature>
<keyword evidence="1" id="KW-0175">Coiled coil</keyword>
<protein>
    <submittedName>
        <fullName evidence="2">Uncharacterized protein</fullName>
    </submittedName>
</protein>
<gene>
    <name evidence="2" type="ORF">BDV95DRAFT_575303</name>
</gene>
<evidence type="ECO:0000313" key="3">
    <source>
        <dbReference type="Proteomes" id="UP000481861"/>
    </source>
</evidence>
<dbReference type="Proteomes" id="UP000481861">
    <property type="component" value="Unassembled WGS sequence"/>
</dbReference>
<accession>A0A7C8I7K0</accession>
<evidence type="ECO:0000313" key="2">
    <source>
        <dbReference type="EMBL" id="KAF2870212.1"/>
    </source>
</evidence>
<name>A0A7C8I7K0_9PLEO</name>
<reference evidence="2 3" key="1">
    <citation type="submission" date="2020-01" db="EMBL/GenBank/DDBJ databases">
        <authorList>
            <consortium name="DOE Joint Genome Institute"/>
            <person name="Haridas S."/>
            <person name="Albert R."/>
            <person name="Binder M."/>
            <person name="Bloem J."/>
            <person name="Labutti K."/>
            <person name="Salamov A."/>
            <person name="Andreopoulos B."/>
            <person name="Baker S.E."/>
            <person name="Barry K."/>
            <person name="Bills G."/>
            <person name="Bluhm B.H."/>
            <person name="Cannon C."/>
            <person name="Castanera R."/>
            <person name="Culley D.E."/>
            <person name="Daum C."/>
            <person name="Ezra D."/>
            <person name="Gonzalez J.B."/>
            <person name="Henrissat B."/>
            <person name="Kuo A."/>
            <person name="Liang C."/>
            <person name="Lipzen A."/>
            <person name="Lutzoni F."/>
            <person name="Magnuson J."/>
            <person name="Mondo S."/>
            <person name="Nolan M."/>
            <person name="Ohm R."/>
            <person name="Pangilinan J."/>
            <person name="Park H.-J.H."/>
            <person name="Ramirez L."/>
            <person name="Alfaro M."/>
            <person name="Sun H."/>
            <person name="Tritt A."/>
            <person name="Yoshinaga Y."/>
            <person name="Zwiers L.-H.L."/>
            <person name="Turgeon B.G."/>
            <person name="Goodwin S.B."/>
            <person name="Spatafora J.W."/>
            <person name="Crous P.W."/>
            <person name="Grigoriev I.V."/>
        </authorList>
    </citation>
    <scope>NUCLEOTIDE SEQUENCE [LARGE SCALE GENOMIC DNA]</scope>
    <source>
        <strain evidence="2 3">CBS 611.86</strain>
    </source>
</reference>
<comment type="caution">
    <text evidence="2">The sequence shown here is derived from an EMBL/GenBank/DDBJ whole genome shotgun (WGS) entry which is preliminary data.</text>
</comment>
<organism evidence="2 3">
    <name type="scientific">Massariosphaeria phaeospora</name>
    <dbReference type="NCBI Taxonomy" id="100035"/>
    <lineage>
        <taxon>Eukaryota</taxon>
        <taxon>Fungi</taxon>
        <taxon>Dikarya</taxon>
        <taxon>Ascomycota</taxon>
        <taxon>Pezizomycotina</taxon>
        <taxon>Dothideomycetes</taxon>
        <taxon>Pleosporomycetidae</taxon>
        <taxon>Pleosporales</taxon>
        <taxon>Pleosporales incertae sedis</taxon>
        <taxon>Massariosphaeria</taxon>
    </lineage>
</organism>
<dbReference type="OrthoDB" id="3795413at2759"/>
<keyword evidence="3" id="KW-1185">Reference proteome</keyword>